<gene>
    <name evidence="1" type="ORF">EPI10_017447</name>
</gene>
<reference evidence="2" key="1">
    <citation type="journal article" date="2019" name="Plant Biotechnol. J.">
        <title>Genome sequencing of the Australian wild diploid species Gossypium australe highlights disease resistance and delayed gland morphogenesis.</title>
        <authorList>
            <person name="Cai Y."/>
            <person name="Cai X."/>
            <person name="Wang Q."/>
            <person name="Wang P."/>
            <person name="Zhang Y."/>
            <person name="Cai C."/>
            <person name="Xu Y."/>
            <person name="Wang K."/>
            <person name="Zhou Z."/>
            <person name="Wang C."/>
            <person name="Geng S."/>
            <person name="Li B."/>
            <person name="Dong Q."/>
            <person name="Hou Y."/>
            <person name="Wang H."/>
            <person name="Ai P."/>
            <person name="Liu Z."/>
            <person name="Yi F."/>
            <person name="Sun M."/>
            <person name="An G."/>
            <person name="Cheng J."/>
            <person name="Zhang Y."/>
            <person name="Shi Q."/>
            <person name="Xie Y."/>
            <person name="Shi X."/>
            <person name="Chang Y."/>
            <person name="Huang F."/>
            <person name="Chen Y."/>
            <person name="Hong S."/>
            <person name="Mi L."/>
            <person name="Sun Q."/>
            <person name="Zhang L."/>
            <person name="Zhou B."/>
            <person name="Peng R."/>
            <person name="Zhang X."/>
            <person name="Liu F."/>
        </authorList>
    </citation>
    <scope>NUCLEOTIDE SEQUENCE [LARGE SCALE GENOMIC DNA]</scope>
    <source>
        <strain evidence="2">cv. PA1801</strain>
    </source>
</reference>
<accession>A0A5B6VS99</accession>
<comment type="caution">
    <text evidence="1">The sequence shown here is derived from an EMBL/GenBank/DDBJ whole genome shotgun (WGS) entry which is preliminary data.</text>
</comment>
<dbReference type="Proteomes" id="UP000325315">
    <property type="component" value="Unassembled WGS sequence"/>
</dbReference>
<sequence>MILSFNAVPFASLMGMTKPRYGYVTSDSSLKLGILMLLLALPNTVKQFISGCQYTRKQGIHLLF</sequence>
<keyword evidence="2" id="KW-1185">Reference proteome</keyword>
<dbReference type="AlphaFoldDB" id="A0A5B6VS99"/>
<evidence type="ECO:0000313" key="2">
    <source>
        <dbReference type="Proteomes" id="UP000325315"/>
    </source>
</evidence>
<organism evidence="1 2">
    <name type="scientific">Gossypium australe</name>
    <dbReference type="NCBI Taxonomy" id="47621"/>
    <lineage>
        <taxon>Eukaryota</taxon>
        <taxon>Viridiplantae</taxon>
        <taxon>Streptophyta</taxon>
        <taxon>Embryophyta</taxon>
        <taxon>Tracheophyta</taxon>
        <taxon>Spermatophyta</taxon>
        <taxon>Magnoliopsida</taxon>
        <taxon>eudicotyledons</taxon>
        <taxon>Gunneridae</taxon>
        <taxon>Pentapetalae</taxon>
        <taxon>rosids</taxon>
        <taxon>malvids</taxon>
        <taxon>Malvales</taxon>
        <taxon>Malvaceae</taxon>
        <taxon>Malvoideae</taxon>
        <taxon>Gossypium</taxon>
    </lineage>
</organism>
<protein>
    <submittedName>
        <fullName evidence="1">Agamous-like MADS-box protein AGL15</fullName>
    </submittedName>
</protein>
<name>A0A5B6VS99_9ROSI</name>
<dbReference type="OrthoDB" id="1898716at2759"/>
<proteinExistence type="predicted"/>
<evidence type="ECO:0000313" key="1">
    <source>
        <dbReference type="EMBL" id="KAA3471884.1"/>
    </source>
</evidence>
<dbReference type="EMBL" id="SMMG02000006">
    <property type="protein sequence ID" value="KAA3471884.1"/>
    <property type="molecule type" value="Genomic_DNA"/>
</dbReference>